<dbReference type="EMBL" id="OX459956">
    <property type="protein sequence ID" value="CAI9162113.1"/>
    <property type="molecule type" value="Genomic_DNA"/>
</dbReference>
<feature type="compositionally biased region" description="Basic and acidic residues" evidence="1">
    <location>
        <begin position="59"/>
        <end position="78"/>
    </location>
</feature>
<evidence type="ECO:0000313" key="2">
    <source>
        <dbReference type="EMBL" id="CAI9162113.1"/>
    </source>
</evidence>
<feature type="region of interest" description="Disordered" evidence="1">
    <location>
        <begin position="25"/>
        <end position="112"/>
    </location>
</feature>
<feature type="compositionally biased region" description="Basic residues" evidence="1">
    <location>
        <begin position="103"/>
        <end position="112"/>
    </location>
</feature>
<evidence type="ECO:0000313" key="3">
    <source>
        <dbReference type="Proteomes" id="UP001176941"/>
    </source>
</evidence>
<dbReference type="Proteomes" id="UP001176941">
    <property type="component" value="Chromosome 20"/>
</dbReference>
<accession>A0ABN8YKL8</accession>
<keyword evidence="3" id="KW-1185">Reference proteome</keyword>
<sequence>MEEVGGSGPAAELCVCSETRVGALQMGPLWRGGRGAQGRGREGEGRGACNEQVPLGARRPSEAPRRSQARSPEKHPDPKTTQAWAPSRRRAQPWEGVGCLPSQRKRSPLARL</sequence>
<gene>
    <name evidence="2" type="ORF">MRATA1EN1_LOCUS11075</name>
</gene>
<protein>
    <submittedName>
        <fullName evidence="2">Uncharacterized protein</fullName>
    </submittedName>
</protein>
<evidence type="ECO:0000256" key="1">
    <source>
        <dbReference type="SAM" id="MobiDB-lite"/>
    </source>
</evidence>
<organism evidence="2 3">
    <name type="scientific">Rangifer tarandus platyrhynchus</name>
    <name type="common">Svalbard reindeer</name>
    <dbReference type="NCBI Taxonomy" id="3082113"/>
    <lineage>
        <taxon>Eukaryota</taxon>
        <taxon>Metazoa</taxon>
        <taxon>Chordata</taxon>
        <taxon>Craniata</taxon>
        <taxon>Vertebrata</taxon>
        <taxon>Euteleostomi</taxon>
        <taxon>Mammalia</taxon>
        <taxon>Eutheria</taxon>
        <taxon>Laurasiatheria</taxon>
        <taxon>Artiodactyla</taxon>
        <taxon>Ruminantia</taxon>
        <taxon>Pecora</taxon>
        <taxon>Cervidae</taxon>
        <taxon>Odocoileinae</taxon>
        <taxon>Rangifer</taxon>
    </lineage>
</organism>
<proteinExistence type="predicted"/>
<reference evidence="2" key="1">
    <citation type="submission" date="2023-04" db="EMBL/GenBank/DDBJ databases">
        <authorList>
            <consortium name="ELIXIR-Norway"/>
        </authorList>
    </citation>
    <scope>NUCLEOTIDE SEQUENCE [LARGE SCALE GENOMIC DNA]</scope>
</reference>
<name>A0ABN8YKL8_RANTA</name>